<comment type="catalytic activity">
    <reaction evidence="2">
        <text>a 3'-end 2',3'-cyclophospho-ribonucleotide-RNA + H2O = a 3'-end 2'-phospho-ribonucleotide-RNA + H(+)</text>
        <dbReference type="Rhea" id="RHEA:11828"/>
        <dbReference type="Rhea" id="RHEA-COMP:10464"/>
        <dbReference type="Rhea" id="RHEA-COMP:17353"/>
        <dbReference type="ChEBI" id="CHEBI:15377"/>
        <dbReference type="ChEBI" id="CHEBI:15378"/>
        <dbReference type="ChEBI" id="CHEBI:83064"/>
        <dbReference type="ChEBI" id="CHEBI:173113"/>
        <dbReference type="EC" id="3.1.4.58"/>
    </reaction>
</comment>
<dbReference type="EC" id="3.1.4.58" evidence="2"/>
<comment type="function">
    <text evidence="2">Hydrolyzes RNA 2',3'-cyclic phosphodiester to an RNA 2'-phosphomonoester.</text>
</comment>
<evidence type="ECO:0000313" key="3">
    <source>
        <dbReference type="EMBL" id="GAP44168.1"/>
    </source>
</evidence>
<dbReference type="STRING" id="1678841.TBC1_112332"/>
<feature type="active site" description="Proton acceptor" evidence="2">
    <location>
        <position position="129"/>
    </location>
</feature>
<dbReference type="InterPro" id="IPR009097">
    <property type="entry name" value="Cyclic_Pdiesterase"/>
</dbReference>
<dbReference type="NCBIfam" id="TIGR02258">
    <property type="entry name" value="2_5_ligase"/>
    <property type="match status" value="1"/>
</dbReference>
<keyword evidence="1 2" id="KW-0378">Hydrolase</keyword>
<evidence type="ECO:0000256" key="2">
    <source>
        <dbReference type="HAMAP-Rule" id="MF_01940"/>
    </source>
</evidence>
<dbReference type="GO" id="GO:0008664">
    <property type="term" value="F:RNA 2',3'-cyclic 3'-phosphodiesterase activity"/>
    <property type="evidence" value="ECO:0007669"/>
    <property type="project" value="UniProtKB-EC"/>
</dbReference>
<keyword evidence="3" id="KW-0436">Ligase</keyword>
<feature type="short sequence motif" description="HXTX 2" evidence="2">
    <location>
        <begin position="129"/>
        <end position="132"/>
    </location>
</feature>
<dbReference type="HAMAP" id="MF_01940">
    <property type="entry name" value="RNA_CPDase"/>
    <property type="match status" value="1"/>
</dbReference>
<reference evidence="3" key="1">
    <citation type="journal article" date="2015" name="Genome Announc.">
        <title>Draft Genome Sequence of Bacteroidales Strain TBC1, a Novel Isolate from a Methanogenic Wastewater Treatment System.</title>
        <authorList>
            <person name="Tourlousse D.M."/>
            <person name="Matsuura N."/>
            <person name="Sun L."/>
            <person name="Toyonaga M."/>
            <person name="Kuroda K."/>
            <person name="Ohashi A."/>
            <person name="Cruz R."/>
            <person name="Yamaguchi T."/>
            <person name="Sekiguchi Y."/>
        </authorList>
    </citation>
    <scope>NUCLEOTIDE SEQUENCE [LARGE SCALE GENOMIC DNA]</scope>
    <source>
        <strain evidence="3">TBC1</strain>
    </source>
</reference>
<feature type="active site" description="Proton donor" evidence="2">
    <location>
        <position position="43"/>
    </location>
</feature>
<accession>A0A0S7C4X0</accession>
<sequence length="187" mass="21986">METKRLFAAIRIEPDEAFSDIYHNLRQVLGFHIIKWVELHNIHVTLRFFGETPDTEIPVITEALQKATREIPPFNLELAKTGIFGSYYNPRVIWFGITENPVLTKLISNLNLSLEEAGFISDRQNFVPHLTVGRIREIRDKNHFQEIIAHFRDVKFRVQRIEGFELYESVLKKEGPEYTILQEFRFG</sequence>
<dbReference type="EMBL" id="DF968182">
    <property type="protein sequence ID" value="GAP44168.1"/>
    <property type="molecule type" value="Genomic_DNA"/>
</dbReference>
<comment type="similarity">
    <text evidence="2">Belongs to the 2H phosphoesterase superfamily. ThpR family.</text>
</comment>
<dbReference type="SUPFAM" id="SSF55144">
    <property type="entry name" value="LigT-like"/>
    <property type="match status" value="1"/>
</dbReference>
<dbReference type="GO" id="GO:0004113">
    <property type="term" value="F:2',3'-cyclic-nucleotide 3'-phosphodiesterase activity"/>
    <property type="evidence" value="ECO:0007669"/>
    <property type="project" value="InterPro"/>
</dbReference>
<gene>
    <name evidence="3" type="ORF">TBC1_112332</name>
</gene>
<dbReference type="GO" id="GO:0016874">
    <property type="term" value="F:ligase activity"/>
    <property type="evidence" value="ECO:0007669"/>
    <property type="project" value="UniProtKB-KW"/>
</dbReference>
<dbReference type="PANTHER" id="PTHR35561">
    <property type="entry name" value="RNA 2',3'-CYCLIC PHOSPHODIESTERASE"/>
    <property type="match status" value="1"/>
</dbReference>
<feature type="short sequence motif" description="HXTX 1" evidence="2">
    <location>
        <begin position="43"/>
        <end position="46"/>
    </location>
</feature>
<keyword evidence="4" id="KW-1185">Reference proteome</keyword>
<dbReference type="PANTHER" id="PTHR35561:SF1">
    <property type="entry name" value="RNA 2',3'-CYCLIC PHOSPHODIESTERASE"/>
    <property type="match status" value="1"/>
</dbReference>
<dbReference type="AlphaFoldDB" id="A0A0S7C4X0"/>
<organism evidence="3">
    <name type="scientific">Lentimicrobium saccharophilum</name>
    <dbReference type="NCBI Taxonomy" id="1678841"/>
    <lineage>
        <taxon>Bacteria</taxon>
        <taxon>Pseudomonadati</taxon>
        <taxon>Bacteroidota</taxon>
        <taxon>Bacteroidia</taxon>
        <taxon>Bacteroidales</taxon>
        <taxon>Lentimicrobiaceae</taxon>
        <taxon>Lentimicrobium</taxon>
    </lineage>
</organism>
<name>A0A0S7C4X0_9BACT</name>
<dbReference type="Pfam" id="PF13563">
    <property type="entry name" value="2_5_RNA_ligase2"/>
    <property type="match status" value="1"/>
</dbReference>
<dbReference type="InterPro" id="IPR004175">
    <property type="entry name" value="RNA_CPDase"/>
</dbReference>
<proteinExistence type="inferred from homology"/>
<dbReference type="OrthoDB" id="9789350at2"/>
<evidence type="ECO:0000256" key="1">
    <source>
        <dbReference type="ARBA" id="ARBA00022801"/>
    </source>
</evidence>
<dbReference type="RefSeq" id="WP_062042496.1">
    <property type="nucleotide sequence ID" value="NZ_DF968182.1"/>
</dbReference>
<dbReference type="Gene3D" id="3.90.1140.10">
    <property type="entry name" value="Cyclic phosphodiesterase"/>
    <property type="match status" value="1"/>
</dbReference>
<protein>
    <recommendedName>
        <fullName evidence="2">RNA 2',3'-cyclic phosphodiesterase</fullName>
        <shortName evidence="2">RNA 2',3'-CPDase</shortName>
        <ecNumber evidence="2">3.1.4.58</ecNumber>
    </recommendedName>
</protein>
<dbReference type="Proteomes" id="UP000053091">
    <property type="component" value="Unassembled WGS sequence"/>
</dbReference>
<evidence type="ECO:0000313" key="4">
    <source>
        <dbReference type="Proteomes" id="UP000053091"/>
    </source>
</evidence>